<sequence>MRRFSSDERRARLARRHFLAEPGASVGDVVGGVVGLHTTDPATPYLSLWSRLPGFTVADLDAEVYDRRSLVRHLGMRRTLWTVRVRDLPAVQAAASVRVADTERRRLIADAQKAGVCRDGATWLAAARAAVLDYLTANGPSDAKTLRAALPELTGSWDPAPGKRWGGETPLAPRILTVLAAQGDIVRGPNDGRWTTSRPRWVVADSWLDPVPEVDPDEARATLLRRWLAAFGPATVADVKWWFGHTLSWARQGLRDVGAVEVNLDGTPGFVLPEDLDEEPPVQRWCALLPGLDVTTMGWFDRDWYLGPHRDQVFDRNGNAGPTVWCDGRVVGGWRQDEDGRVELLLLEDVGRAADKELRKRAAELTEWLDGVRVSPRFPSPLTRS</sequence>
<dbReference type="Proteomes" id="UP000325690">
    <property type="component" value="Unassembled WGS sequence"/>
</dbReference>
<gene>
    <name evidence="1" type="ORF">MPHL21000_14305</name>
</gene>
<dbReference type="PANTHER" id="PTHR38479:SF2">
    <property type="entry name" value="WINGED HELIX DNA-BINDING DOMAIN-CONTAINING PROTEIN"/>
    <property type="match status" value="1"/>
</dbReference>
<reference evidence="1 2" key="1">
    <citation type="submission" date="2012-10" db="EMBL/GenBank/DDBJ databases">
        <title>The draft sequence of the Mycobacterium pheli genome.</title>
        <authorList>
            <person name="Pettersson B.M.F."/>
            <person name="Das S."/>
            <person name="Dasgupta S."/>
            <person name="Bhattacharya A."/>
            <person name="Kirsebom L.A."/>
        </authorList>
    </citation>
    <scope>NUCLEOTIDE SEQUENCE [LARGE SCALE GENOMIC DNA]</scope>
    <source>
        <strain evidence="1 2">CCUG 21000</strain>
    </source>
</reference>
<keyword evidence="2" id="KW-1185">Reference proteome</keyword>
<dbReference type="GeneID" id="74302587"/>
<evidence type="ECO:0000313" key="1">
    <source>
        <dbReference type="EMBL" id="KAB7754963.1"/>
    </source>
</evidence>
<accession>A0A5N5UZA2</accession>
<dbReference type="EMBL" id="ANBP01000020">
    <property type="protein sequence ID" value="KAB7754963.1"/>
    <property type="molecule type" value="Genomic_DNA"/>
</dbReference>
<comment type="caution">
    <text evidence="1">The sequence shown here is derived from an EMBL/GenBank/DDBJ whole genome shotgun (WGS) entry which is preliminary data.</text>
</comment>
<dbReference type="PANTHER" id="PTHR38479">
    <property type="entry name" value="LMO0824 PROTEIN"/>
    <property type="match status" value="1"/>
</dbReference>
<protein>
    <recommendedName>
        <fullName evidence="3">Winged helix DNA-binding domain-containing protein</fullName>
    </recommendedName>
</protein>
<evidence type="ECO:0008006" key="3">
    <source>
        <dbReference type="Google" id="ProtNLM"/>
    </source>
</evidence>
<proteinExistence type="predicted"/>
<dbReference type="RefSeq" id="WP_061482379.1">
    <property type="nucleotide sequence ID" value="NZ_ANBO01000018.1"/>
</dbReference>
<evidence type="ECO:0000313" key="2">
    <source>
        <dbReference type="Proteomes" id="UP000325690"/>
    </source>
</evidence>
<name>A0A5N5UZA2_MYCPH</name>
<dbReference type="Pfam" id="PF06224">
    <property type="entry name" value="AlkZ-like"/>
    <property type="match status" value="1"/>
</dbReference>
<dbReference type="InterPro" id="IPR009351">
    <property type="entry name" value="AlkZ-like"/>
</dbReference>
<organism evidence="1 2">
    <name type="scientific">Mycolicibacterium phlei DSM 43239 = CCUG 21000</name>
    <dbReference type="NCBI Taxonomy" id="1226750"/>
    <lineage>
        <taxon>Bacteria</taxon>
        <taxon>Bacillati</taxon>
        <taxon>Actinomycetota</taxon>
        <taxon>Actinomycetes</taxon>
        <taxon>Mycobacteriales</taxon>
        <taxon>Mycobacteriaceae</taxon>
        <taxon>Mycolicibacterium</taxon>
    </lineage>
</organism>
<dbReference type="AlphaFoldDB" id="A0A5N5UZA2"/>